<accession>A0ABR4PB39</accession>
<feature type="compositionally biased region" description="Basic and acidic residues" evidence="1">
    <location>
        <begin position="58"/>
        <end position="72"/>
    </location>
</feature>
<evidence type="ECO:0000313" key="3">
    <source>
        <dbReference type="Proteomes" id="UP001629113"/>
    </source>
</evidence>
<evidence type="ECO:0000313" key="2">
    <source>
        <dbReference type="EMBL" id="KAL3420541.1"/>
    </source>
</evidence>
<comment type="caution">
    <text evidence="2">The sequence shown here is derived from an EMBL/GenBank/DDBJ whole genome shotgun (WGS) entry which is preliminary data.</text>
</comment>
<proteinExistence type="predicted"/>
<reference evidence="2 3" key="1">
    <citation type="submission" date="2024-06" db="EMBL/GenBank/DDBJ databases">
        <title>Complete genome of Phlyctema vagabunda strain 19-DSS-EL-015.</title>
        <authorList>
            <person name="Fiorenzani C."/>
        </authorList>
    </citation>
    <scope>NUCLEOTIDE SEQUENCE [LARGE SCALE GENOMIC DNA]</scope>
    <source>
        <strain evidence="2 3">19-DSS-EL-015</strain>
    </source>
</reference>
<keyword evidence="3" id="KW-1185">Reference proteome</keyword>
<name>A0ABR4PB39_9HELO</name>
<evidence type="ECO:0000256" key="1">
    <source>
        <dbReference type="SAM" id="MobiDB-lite"/>
    </source>
</evidence>
<dbReference type="Proteomes" id="UP001629113">
    <property type="component" value="Unassembled WGS sequence"/>
</dbReference>
<dbReference type="PANTHER" id="PTHR38167:SF1">
    <property type="entry name" value="C2H2-TYPE DOMAIN-CONTAINING PROTEIN"/>
    <property type="match status" value="1"/>
</dbReference>
<dbReference type="EMBL" id="JBFCZG010000006">
    <property type="protein sequence ID" value="KAL3420541.1"/>
    <property type="molecule type" value="Genomic_DNA"/>
</dbReference>
<sequence>MPPAQPPQKGIKNAALDRALSTMTAERLRAMLTELYKENDACKSFLMKRLLVQRHEMIPYHADSESEDKEQPSEEEEEVENEADDDDDNDEVPAGTGRKRKASPGPLDRTLGSRYAICQNCSVEFDVTSNYKGSCNWHPGRKVVNDDDDFWADHDEDCHGIIEDLMDEPDY</sequence>
<feature type="compositionally biased region" description="Acidic residues" evidence="1">
    <location>
        <begin position="73"/>
        <end position="91"/>
    </location>
</feature>
<organism evidence="2 3">
    <name type="scientific">Phlyctema vagabunda</name>
    <dbReference type="NCBI Taxonomy" id="108571"/>
    <lineage>
        <taxon>Eukaryota</taxon>
        <taxon>Fungi</taxon>
        <taxon>Dikarya</taxon>
        <taxon>Ascomycota</taxon>
        <taxon>Pezizomycotina</taxon>
        <taxon>Leotiomycetes</taxon>
        <taxon>Helotiales</taxon>
        <taxon>Dermateaceae</taxon>
        <taxon>Phlyctema</taxon>
    </lineage>
</organism>
<protein>
    <submittedName>
        <fullName evidence="2">Uncharacterized protein</fullName>
    </submittedName>
</protein>
<feature type="region of interest" description="Disordered" evidence="1">
    <location>
        <begin position="58"/>
        <end position="109"/>
    </location>
</feature>
<dbReference type="PANTHER" id="PTHR38167">
    <property type="entry name" value="C2H2-TYPE DOMAIN-CONTAINING PROTEIN"/>
    <property type="match status" value="1"/>
</dbReference>
<gene>
    <name evidence="2" type="ORF">PVAG01_06986</name>
</gene>